<sequence length="491" mass="55148">MSDFDENFIEMTSYWAPPSSPSPKTILAMLEQTDNGLDPISEIFPQESLPRDHTDQSGQRSGLRERLAARVGFNLPTLNTEENMSPLDAFFRSSNVPNSPVVAISPGFSPSALLHTPNMVSDSSQIIPPSSATNYGPLEMVETSGEDNAAMMMFNNDLPYQPYNVDLPSLEVFDDIATEESFYIPSYEPDVDPIGTPLVASFESDLIDDAHTDIISIEDSESEDGNKDDDDEDFQYEDEDEDQDQDQDQDVDEDEEEEKDEDNVALDDPRPPSPKRRRYEVSNMIGATRTSKTQRIILQMESDEDNPNDGYRWRKYGQKVVKGNPNPRSYFKCTNIECRVKKHVERGADNIKLVVTTYDGIHNHPSPPARRSNSSSRNRSAGATIPQNQNDRTSRLGRAPPTPPPPPPSSYTPEEMRPFSSLATEIDLTEVYMTGISMLPNIPVYENSGFMDQNSGFMYQNDEPTMNAMPDGSDVYDGIMERLYFKFGVDM</sequence>
<feature type="region of interest" description="Disordered" evidence="6">
    <location>
        <begin position="37"/>
        <end position="63"/>
    </location>
</feature>
<dbReference type="SMART" id="SM00774">
    <property type="entry name" value="WRKY"/>
    <property type="match status" value="1"/>
</dbReference>
<evidence type="ECO:0000259" key="7">
    <source>
        <dbReference type="PROSITE" id="PS50811"/>
    </source>
</evidence>
<dbReference type="GO" id="GO:0005634">
    <property type="term" value="C:nucleus"/>
    <property type="evidence" value="ECO:0007669"/>
    <property type="project" value="UniProtKB-SubCell"/>
</dbReference>
<keyword evidence="4" id="KW-0804">Transcription</keyword>
<keyword evidence="3" id="KW-0238">DNA-binding</keyword>
<gene>
    <name evidence="8" type="ordered locus">AXX17_At1g50220</name>
</gene>
<feature type="region of interest" description="Disordered" evidence="6">
    <location>
        <begin position="216"/>
        <end position="295"/>
    </location>
</feature>
<dbReference type="AlphaFoldDB" id="A0A178WA82"/>
<dbReference type="EMBL" id="LUHQ01000001">
    <property type="protein sequence ID" value="OAP14671.1"/>
    <property type="molecule type" value="Genomic_DNA"/>
</dbReference>
<feature type="region of interest" description="Disordered" evidence="6">
    <location>
        <begin position="359"/>
        <end position="416"/>
    </location>
</feature>
<dbReference type="FunFam" id="2.20.25.80:FF:000003">
    <property type="entry name" value="WRKY transcription factor 57"/>
    <property type="match status" value="1"/>
</dbReference>
<dbReference type="PANTHER" id="PTHR31221">
    <property type="entry name" value="WRKY TRANSCRIPTION FACTOR PROTEIN 1-RELATED"/>
    <property type="match status" value="1"/>
</dbReference>
<evidence type="ECO:0000256" key="2">
    <source>
        <dbReference type="ARBA" id="ARBA00023015"/>
    </source>
</evidence>
<evidence type="ECO:0000256" key="1">
    <source>
        <dbReference type="ARBA" id="ARBA00004123"/>
    </source>
</evidence>
<evidence type="ECO:0000256" key="3">
    <source>
        <dbReference type="ARBA" id="ARBA00023125"/>
    </source>
</evidence>
<comment type="caution">
    <text evidence="8">The sequence shown here is derived from an EMBL/GenBank/DDBJ whole genome shotgun (WGS) entry which is preliminary data.</text>
</comment>
<evidence type="ECO:0000256" key="5">
    <source>
        <dbReference type="ARBA" id="ARBA00023242"/>
    </source>
</evidence>
<dbReference type="SUPFAM" id="SSF118290">
    <property type="entry name" value="WRKY DNA-binding domain"/>
    <property type="match status" value="1"/>
</dbReference>
<feature type="compositionally biased region" description="Acidic residues" evidence="6">
    <location>
        <begin position="216"/>
        <end position="265"/>
    </location>
</feature>
<dbReference type="InterPro" id="IPR003657">
    <property type="entry name" value="WRKY_dom"/>
</dbReference>
<protein>
    <submittedName>
        <fullName evidence="8">WRKY10</fullName>
    </submittedName>
</protein>
<dbReference type="GO" id="GO:0043565">
    <property type="term" value="F:sequence-specific DNA binding"/>
    <property type="evidence" value="ECO:0007669"/>
    <property type="project" value="InterPro"/>
</dbReference>
<reference evidence="9" key="1">
    <citation type="journal article" date="2016" name="Proc. Natl. Acad. Sci. U.S.A.">
        <title>Chromosome-level assembly of Arabidopsis thaliana Ler reveals the extent of translocation and inversion polymorphisms.</title>
        <authorList>
            <person name="Zapata L."/>
            <person name="Ding J."/>
            <person name="Willing E.M."/>
            <person name="Hartwig B."/>
            <person name="Bezdan D."/>
            <person name="Jiao W.B."/>
            <person name="Patel V."/>
            <person name="Velikkakam James G."/>
            <person name="Koornneef M."/>
            <person name="Ossowski S."/>
            <person name="Schneeberger K."/>
        </authorList>
    </citation>
    <scope>NUCLEOTIDE SEQUENCE [LARGE SCALE GENOMIC DNA]</scope>
    <source>
        <strain evidence="9">cv. Landsberg erecta</strain>
    </source>
</reference>
<dbReference type="InterPro" id="IPR044810">
    <property type="entry name" value="WRKY_plant"/>
</dbReference>
<feature type="domain" description="WRKY" evidence="7">
    <location>
        <begin position="302"/>
        <end position="367"/>
    </location>
</feature>
<dbReference type="ExpressionAtlas" id="A0A178WA82">
    <property type="expression patterns" value="baseline and differential"/>
</dbReference>
<accession>A0A178WA82</accession>
<comment type="subcellular location">
    <subcellularLocation>
        <location evidence="1">Nucleus</location>
    </subcellularLocation>
</comment>
<dbReference type="PROSITE" id="PS50811">
    <property type="entry name" value="WRKY"/>
    <property type="match status" value="1"/>
</dbReference>
<evidence type="ECO:0000313" key="9">
    <source>
        <dbReference type="Proteomes" id="UP000078284"/>
    </source>
</evidence>
<keyword evidence="2" id="KW-0805">Transcription regulation</keyword>
<dbReference type="Pfam" id="PF03106">
    <property type="entry name" value="WRKY"/>
    <property type="match status" value="1"/>
</dbReference>
<dbReference type="InterPro" id="IPR036576">
    <property type="entry name" value="WRKY_dom_sf"/>
</dbReference>
<dbReference type="Gene3D" id="2.20.25.80">
    <property type="entry name" value="WRKY domain"/>
    <property type="match status" value="1"/>
</dbReference>
<dbReference type="SMR" id="A0A178WA82"/>
<dbReference type="GO" id="GO:0003700">
    <property type="term" value="F:DNA-binding transcription factor activity"/>
    <property type="evidence" value="ECO:0007669"/>
    <property type="project" value="InterPro"/>
</dbReference>
<keyword evidence="5" id="KW-0539">Nucleus</keyword>
<proteinExistence type="predicted"/>
<feature type="compositionally biased region" description="Pro residues" evidence="6">
    <location>
        <begin position="400"/>
        <end position="410"/>
    </location>
</feature>
<dbReference type="Proteomes" id="UP000078284">
    <property type="component" value="Chromosome 1"/>
</dbReference>
<feature type="compositionally biased region" description="Low complexity" evidence="6">
    <location>
        <begin position="369"/>
        <end position="381"/>
    </location>
</feature>
<evidence type="ECO:0000313" key="8">
    <source>
        <dbReference type="EMBL" id="OAP14671.1"/>
    </source>
</evidence>
<dbReference type="PANTHER" id="PTHR31221:SF239">
    <property type="entry name" value="WRKY TRANSCRIPTION FACTOR 10-RELATED"/>
    <property type="match status" value="1"/>
</dbReference>
<name>A0A178WA82_ARATH</name>
<evidence type="ECO:0000256" key="4">
    <source>
        <dbReference type="ARBA" id="ARBA00023163"/>
    </source>
</evidence>
<organism evidence="8 9">
    <name type="scientific">Arabidopsis thaliana</name>
    <name type="common">Mouse-ear cress</name>
    <dbReference type="NCBI Taxonomy" id="3702"/>
    <lineage>
        <taxon>Eukaryota</taxon>
        <taxon>Viridiplantae</taxon>
        <taxon>Streptophyta</taxon>
        <taxon>Embryophyta</taxon>
        <taxon>Tracheophyta</taxon>
        <taxon>Spermatophyta</taxon>
        <taxon>Magnoliopsida</taxon>
        <taxon>eudicotyledons</taxon>
        <taxon>Gunneridae</taxon>
        <taxon>Pentapetalae</taxon>
        <taxon>rosids</taxon>
        <taxon>malvids</taxon>
        <taxon>Brassicales</taxon>
        <taxon>Brassicaceae</taxon>
        <taxon>Camelineae</taxon>
        <taxon>Arabidopsis</taxon>
    </lineage>
</organism>
<evidence type="ECO:0000256" key="6">
    <source>
        <dbReference type="SAM" id="MobiDB-lite"/>
    </source>
</evidence>